<dbReference type="AlphaFoldDB" id="A0A227KPJ8"/>
<evidence type="ECO:0000313" key="4">
    <source>
        <dbReference type="Proteomes" id="UP000214610"/>
    </source>
</evidence>
<dbReference type="RefSeq" id="WP_066594644.1">
    <property type="nucleotide sequence ID" value="NZ_CAJTBZ010000016.1"/>
</dbReference>
<sequence length="313" mass="33458">MKLKSVLSVLVLSMAAASVFAAPSEINIAYVKAPFNLQNMVMKHNNMLENEFKKDGIKIKWHDITSGAKQTQAMAAGSLDVSATMNTASLLMANSAGNPVVVATGVAHPTKVFAIVGKPGPQMTVKDLKGKTVVGPKGTVLHQTLVAALTKNGVDPKDVNFISMDIPKGMTAMMAGKVDAALLAAGGVIKANANGAKTIATADGYTEPNLVMTASKKFADENPEILKRIVKVNRDALAWIKAHPKEALEIGAKEHGISLKDAETLKNWSNYYDTLTDEDIKGLEADQKFLKENGMMEKTVNVKDLVLPMAMQK</sequence>
<keyword evidence="1" id="KW-0732">Signal</keyword>
<feature type="signal peptide" evidence="1">
    <location>
        <begin position="1"/>
        <end position="21"/>
    </location>
</feature>
<accession>A0A227KPJ8</accession>
<feature type="chain" id="PRO_5011253036" evidence="1">
    <location>
        <begin position="22"/>
        <end position="313"/>
    </location>
</feature>
<reference evidence="4" key="1">
    <citation type="submission" date="2017-05" db="EMBL/GenBank/DDBJ databases">
        <title>Improved OligoMM genomes.</title>
        <authorList>
            <person name="Garzetti D."/>
        </authorList>
    </citation>
    <scope>NUCLEOTIDE SEQUENCE [LARGE SCALE GENOMIC DNA]</scope>
    <source>
        <strain evidence="4">YL45</strain>
    </source>
</reference>
<dbReference type="InterPro" id="IPR015168">
    <property type="entry name" value="SsuA/THI5"/>
</dbReference>
<dbReference type="CDD" id="cd01008">
    <property type="entry name" value="PBP2_NrtA_SsuA_CpmA_like"/>
    <property type="match status" value="1"/>
</dbReference>
<feature type="domain" description="SsuA/THI5-like" evidence="2">
    <location>
        <begin position="52"/>
        <end position="247"/>
    </location>
</feature>
<evidence type="ECO:0000256" key="1">
    <source>
        <dbReference type="SAM" id="SignalP"/>
    </source>
</evidence>
<proteinExistence type="predicted"/>
<dbReference type="Proteomes" id="UP000214610">
    <property type="component" value="Unassembled WGS sequence"/>
</dbReference>
<evidence type="ECO:0000313" key="3">
    <source>
        <dbReference type="EMBL" id="OXE50187.1"/>
    </source>
</evidence>
<evidence type="ECO:0000259" key="2">
    <source>
        <dbReference type="Pfam" id="PF09084"/>
    </source>
</evidence>
<dbReference type="Gene3D" id="3.40.190.10">
    <property type="entry name" value="Periplasmic binding protein-like II"/>
    <property type="match status" value="2"/>
</dbReference>
<dbReference type="EMBL" id="NHMP01000002">
    <property type="protein sequence ID" value="OXE50187.1"/>
    <property type="molecule type" value="Genomic_DNA"/>
</dbReference>
<dbReference type="PANTHER" id="PTHR30024">
    <property type="entry name" value="ALIPHATIC SULFONATES-BINDING PROTEIN-RELATED"/>
    <property type="match status" value="1"/>
</dbReference>
<comment type="caution">
    <text evidence="3">The sequence shown here is derived from an EMBL/GenBank/DDBJ whole genome shotgun (WGS) entry which is preliminary data.</text>
</comment>
<name>A0A227KPJ8_9BURK</name>
<dbReference type="GeneID" id="78362405"/>
<protein>
    <submittedName>
        <fullName evidence="3">Aliphatic sulfonate ABC transporter</fullName>
    </submittedName>
</protein>
<dbReference type="SUPFAM" id="SSF53850">
    <property type="entry name" value="Periplasmic binding protein-like II"/>
    <property type="match status" value="1"/>
</dbReference>
<gene>
    <name evidence="3" type="ORF">ADH67_04070</name>
</gene>
<dbReference type="Pfam" id="PF09084">
    <property type="entry name" value="NMT1"/>
    <property type="match status" value="1"/>
</dbReference>
<organism evidence="3 4">
    <name type="scientific">Turicimonas muris</name>
    <dbReference type="NCBI Taxonomy" id="1796652"/>
    <lineage>
        <taxon>Bacteria</taxon>
        <taxon>Pseudomonadati</taxon>
        <taxon>Pseudomonadota</taxon>
        <taxon>Betaproteobacteria</taxon>
        <taxon>Burkholderiales</taxon>
        <taxon>Sutterellaceae</taxon>
        <taxon>Turicimonas</taxon>
    </lineage>
</organism>
<keyword evidence="4" id="KW-1185">Reference proteome</keyword>
<dbReference type="PANTHER" id="PTHR30024:SF42">
    <property type="entry name" value="ALIPHATIC SULFONATES-BINDING PROTEIN-RELATED"/>
    <property type="match status" value="1"/>
</dbReference>